<keyword evidence="9" id="KW-1185">Reference proteome</keyword>
<proteinExistence type="predicted"/>
<dbReference type="GO" id="GO:0008270">
    <property type="term" value="F:zinc ion binding"/>
    <property type="evidence" value="ECO:0007669"/>
    <property type="project" value="UniProtKB-KW"/>
</dbReference>
<evidence type="ECO:0000256" key="5">
    <source>
        <dbReference type="PROSITE-ProRule" id="PRU00309"/>
    </source>
</evidence>
<evidence type="ECO:0000256" key="4">
    <source>
        <dbReference type="ARBA" id="ARBA00023125"/>
    </source>
</evidence>
<accession>A0A8S3XFI6</accession>
<evidence type="ECO:0000313" key="9">
    <source>
        <dbReference type="Proteomes" id="UP000691718"/>
    </source>
</evidence>
<evidence type="ECO:0000259" key="7">
    <source>
        <dbReference type="PROSITE" id="PS50950"/>
    </source>
</evidence>
<evidence type="ECO:0000256" key="6">
    <source>
        <dbReference type="SAM" id="Coils"/>
    </source>
</evidence>
<dbReference type="SMART" id="SM00692">
    <property type="entry name" value="DM3"/>
    <property type="match status" value="1"/>
</dbReference>
<dbReference type="GO" id="GO:0003677">
    <property type="term" value="F:DNA binding"/>
    <property type="evidence" value="ECO:0007669"/>
    <property type="project" value="UniProtKB-UniRule"/>
</dbReference>
<dbReference type="EMBL" id="CAJQZP010001146">
    <property type="protein sequence ID" value="CAG5022188.1"/>
    <property type="molecule type" value="Genomic_DNA"/>
</dbReference>
<dbReference type="AlphaFoldDB" id="A0A8S3XFI6"/>
<evidence type="ECO:0000313" key="8">
    <source>
        <dbReference type="EMBL" id="CAG5022188.1"/>
    </source>
</evidence>
<dbReference type="OrthoDB" id="2122982at2759"/>
<keyword evidence="6" id="KW-0175">Coiled coil</keyword>
<keyword evidence="1" id="KW-0479">Metal-binding</keyword>
<evidence type="ECO:0000256" key="2">
    <source>
        <dbReference type="ARBA" id="ARBA00022771"/>
    </source>
</evidence>
<dbReference type="Proteomes" id="UP000691718">
    <property type="component" value="Unassembled WGS sequence"/>
</dbReference>
<sequence>MSEKFSSRPCKPTRGVLHVFPNPNKFPEQFKAWVRIVSGKDECDFDYKKMRICDKHFTERDRNRNNRLNALAVPSLLLHGSHADVPMQNEQSASTNIMSEKSLGQPEVSDNNQSTSDNVADVQTQIKAGFPISTMCEQSAGQTDSHQCALDQSPEVSFNPLVEHNYCKLSKEHHKIKSWKSNLPSVGTSKKYRVYQQKIKNLRRQVYRLRKQRKDIKSRLENAEKLLNNLIFKNLEKI</sequence>
<keyword evidence="2 5" id="KW-0863">Zinc-finger</keyword>
<dbReference type="PROSITE" id="PS50950">
    <property type="entry name" value="ZF_THAP"/>
    <property type="match status" value="1"/>
</dbReference>
<dbReference type="InterPro" id="IPR006612">
    <property type="entry name" value="THAP_Znf"/>
</dbReference>
<name>A0A8S3XFI6_PARAO</name>
<evidence type="ECO:0000256" key="3">
    <source>
        <dbReference type="ARBA" id="ARBA00022833"/>
    </source>
</evidence>
<keyword evidence="3" id="KW-0862">Zinc</keyword>
<evidence type="ECO:0000256" key="1">
    <source>
        <dbReference type="ARBA" id="ARBA00022723"/>
    </source>
</evidence>
<feature type="coiled-coil region" evidence="6">
    <location>
        <begin position="192"/>
        <end position="233"/>
    </location>
</feature>
<protein>
    <submittedName>
        <fullName evidence="8">(apollo) hypothetical protein</fullName>
    </submittedName>
</protein>
<reference evidence="8" key="1">
    <citation type="submission" date="2021-04" db="EMBL/GenBank/DDBJ databases">
        <authorList>
            <person name="Tunstrom K."/>
        </authorList>
    </citation>
    <scope>NUCLEOTIDE SEQUENCE</scope>
</reference>
<dbReference type="Pfam" id="PF05485">
    <property type="entry name" value="THAP"/>
    <property type="match status" value="1"/>
</dbReference>
<comment type="caution">
    <text evidence="8">The sequence shown here is derived from an EMBL/GenBank/DDBJ whole genome shotgun (WGS) entry which is preliminary data.</text>
</comment>
<organism evidence="8 9">
    <name type="scientific">Parnassius apollo</name>
    <name type="common">Apollo butterfly</name>
    <name type="synonym">Papilio apollo</name>
    <dbReference type="NCBI Taxonomy" id="110799"/>
    <lineage>
        <taxon>Eukaryota</taxon>
        <taxon>Metazoa</taxon>
        <taxon>Ecdysozoa</taxon>
        <taxon>Arthropoda</taxon>
        <taxon>Hexapoda</taxon>
        <taxon>Insecta</taxon>
        <taxon>Pterygota</taxon>
        <taxon>Neoptera</taxon>
        <taxon>Endopterygota</taxon>
        <taxon>Lepidoptera</taxon>
        <taxon>Glossata</taxon>
        <taxon>Ditrysia</taxon>
        <taxon>Papilionoidea</taxon>
        <taxon>Papilionidae</taxon>
        <taxon>Parnassiinae</taxon>
        <taxon>Parnassini</taxon>
        <taxon>Parnassius</taxon>
        <taxon>Parnassius</taxon>
    </lineage>
</organism>
<gene>
    <name evidence="8" type="ORF">PAPOLLO_LOCUS17711</name>
</gene>
<keyword evidence="4 5" id="KW-0238">DNA-binding</keyword>
<feature type="domain" description="THAP-type" evidence="7">
    <location>
        <begin position="1"/>
        <end position="77"/>
    </location>
</feature>